<feature type="transmembrane region" description="Helical" evidence="1">
    <location>
        <begin position="146"/>
        <end position="166"/>
    </location>
</feature>
<evidence type="ECO:0000256" key="1">
    <source>
        <dbReference type="SAM" id="Phobius"/>
    </source>
</evidence>
<dbReference type="Proteomes" id="UP000523079">
    <property type="component" value="Unassembled WGS sequence"/>
</dbReference>
<feature type="transmembrane region" description="Helical" evidence="1">
    <location>
        <begin position="21"/>
        <end position="44"/>
    </location>
</feature>
<keyword evidence="1" id="KW-1133">Transmembrane helix</keyword>
<comment type="caution">
    <text evidence="2">The sequence shown here is derived from an EMBL/GenBank/DDBJ whole genome shotgun (WGS) entry which is preliminary data.</text>
</comment>
<keyword evidence="1" id="KW-0812">Transmembrane</keyword>
<keyword evidence="3" id="KW-1185">Reference proteome</keyword>
<dbReference type="EMBL" id="JACGWT010000002">
    <property type="protein sequence ID" value="MBA8793750.1"/>
    <property type="molecule type" value="Genomic_DNA"/>
</dbReference>
<protein>
    <submittedName>
        <fullName evidence="2">Uncharacterized protein</fullName>
    </submittedName>
</protein>
<feature type="transmembrane region" description="Helical" evidence="1">
    <location>
        <begin position="112"/>
        <end position="134"/>
    </location>
</feature>
<proteinExistence type="predicted"/>
<organism evidence="2 3">
    <name type="scientific">Microlunatus kandeliicorticis</name>
    <dbReference type="NCBI Taxonomy" id="1759536"/>
    <lineage>
        <taxon>Bacteria</taxon>
        <taxon>Bacillati</taxon>
        <taxon>Actinomycetota</taxon>
        <taxon>Actinomycetes</taxon>
        <taxon>Propionibacteriales</taxon>
        <taxon>Propionibacteriaceae</taxon>
        <taxon>Microlunatus</taxon>
    </lineage>
</organism>
<reference evidence="2 3" key="1">
    <citation type="submission" date="2020-07" db="EMBL/GenBank/DDBJ databases">
        <title>Sequencing the genomes of 1000 actinobacteria strains.</title>
        <authorList>
            <person name="Klenk H.-P."/>
        </authorList>
    </citation>
    <scope>NUCLEOTIDE SEQUENCE [LARGE SCALE GENOMIC DNA]</scope>
    <source>
        <strain evidence="2 3">DSM 100723</strain>
    </source>
</reference>
<name>A0A7W3IRA2_9ACTN</name>
<sequence length="185" mass="20073">MRGRERTADDEATPLLPRKARGILLGVIGLMLAVSFFLPNVAILSRPPSYRWLPGTAVSFLEVTSRSVPTADPDTVGLGFTVTFLGLGVWQLGLLMVVLSAWILASAEVNRWLWVFLLIGSIFLTFGISTTVLGKVALDAARAPTTIGIAFWVAFPAALALLIWTLHAHSMVDRTIYGVRPDLIT</sequence>
<dbReference type="AlphaFoldDB" id="A0A7W3IRA2"/>
<keyword evidence="1" id="KW-0472">Membrane</keyword>
<feature type="transmembrane region" description="Helical" evidence="1">
    <location>
        <begin position="78"/>
        <end position="105"/>
    </location>
</feature>
<evidence type="ECO:0000313" key="2">
    <source>
        <dbReference type="EMBL" id="MBA8793750.1"/>
    </source>
</evidence>
<evidence type="ECO:0000313" key="3">
    <source>
        <dbReference type="Proteomes" id="UP000523079"/>
    </source>
</evidence>
<dbReference type="RefSeq" id="WP_182559321.1">
    <property type="nucleotide sequence ID" value="NZ_JACGWT010000002.1"/>
</dbReference>
<gene>
    <name evidence="2" type="ORF">FHX74_001355</name>
</gene>
<accession>A0A7W3IRA2</accession>